<organism evidence="2 3">
    <name type="scientific">Amphibalanus amphitrite</name>
    <name type="common">Striped barnacle</name>
    <name type="synonym">Balanus amphitrite</name>
    <dbReference type="NCBI Taxonomy" id="1232801"/>
    <lineage>
        <taxon>Eukaryota</taxon>
        <taxon>Metazoa</taxon>
        <taxon>Ecdysozoa</taxon>
        <taxon>Arthropoda</taxon>
        <taxon>Crustacea</taxon>
        <taxon>Multicrustacea</taxon>
        <taxon>Cirripedia</taxon>
        <taxon>Thoracica</taxon>
        <taxon>Thoracicalcarea</taxon>
        <taxon>Balanomorpha</taxon>
        <taxon>Balanoidea</taxon>
        <taxon>Balanidae</taxon>
        <taxon>Amphibalaninae</taxon>
        <taxon>Amphibalanus</taxon>
    </lineage>
</organism>
<dbReference type="Proteomes" id="UP000440578">
    <property type="component" value="Unassembled WGS sequence"/>
</dbReference>
<name>A0A6A4W9D0_AMPAM</name>
<keyword evidence="1" id="KW-0732">Signal</keyword>
<evidence type="ECO:0000313" key="2">
    <source>
        <dbReference type="EMBL" id="KAF0301759.1"/>
    </source>
</evidence>
<comment type="caution">
    <text evidence="2">The sequence shown here is derived from an EMBL/GenBank/DDBJ whole genome shotgun (WGS) entry which is preliminary data.</text>
</comment>
<gene>
    <name evidence="2" type="ORF">FJT64_003078</name>
</gene>
<dbReference type="AlphaFoldDB" id="A0A6A4W9D0"/>
<protein>
    <submittedName>
        <fullName evidence="2">Uncharacterized protein</fullName>
    </submittedName>
</protein>
<reference evidence="2 3" key="1">
    <citation type="submission" date="2019-07" db="EMBL/GenBank/DDBJ databases">
        <title>Draft genome assembly of a fouling barnacle, Amphibalanus amphitrite (Darwin, 1854): The first reference genome for Thecostraca.</title>
        <authorList>
            <person name="Kim W."/>
        </authorList>
    </citation>
    <scope>NUCLEOTIDE SEQUENCE [LARGE SCALE GENOMIC DNA]</scope>
    <source>
        <strain evidence="2">SNU_AA5</strain>
        <tissue evidence="2">Soma without cirri and trophi</tissue>
    </source>
</reference>
<dbReference type="EMBL" id="VIIS01001126">
    <property type="protein sequence ID" value="KAF0301759.1"/>
    <property type="molecule type" value="Genomic_DNA"/>
</dbReference>
<keyword evidence="3" id="KW-1185">Reference proteome</keyword>
<evidence type="ECO:0000313" key="3">
    <source>
        <dbReference type="Proteomes" id="UP000440578"/>
    </source>
</evidence>
<feature type="signal peptide" evidence="1">
    <location>
        <begin position="1"/>
        <end position="17"/>
    </location>
</feature>
<accession>A0A6A4W9D0</accession>
<evidence type="ECO:0000256" key="1">
    <source>
        <dbReference type="SAM" id="SignalP"/>
    </source>
</evidence>
<sequence length="149" mass="16259">MYRKLLCVLFAVSVASALSLPRARRQVSSADQRADPSLLLYSSAVPSAVGLAGLPIVQSPIVQSPIVQSPLIWRKKRDVGAAEMDQQADPALLVYSALPISSSIYSPFIWRKKRDTADQSADASTILYSMPLRSSILRNSAFVMPLLKK</sequence>
<proteinExistence type="predicted"/>
<feature type="chain" id="PRO_5025369515" evidence="1">
    <location>
        <begin position="18"/>
        <end position="149"/>
    </location>
</feature>